<dbReference type="Proteomes" id="UP000031643">
    <property type="component" value="Chromosome"/>
</dbReference>
<reference evidence="1 2" key="1">
    <citation type="submission" date="2014-09" db="EMBL/GenBank/DDBJ databases">
        <title>Genome sequencing of Methyloceanibacter caenitepidi Gela4.</title>
        <authorList>
            <person name="Takeuchi M."/>
            <person name="Susumu S."/>
            <person name="Kamagata Y."/>
            <person name="Oshima K."/>
            <person name="Hattori M."/>
            <person name="Iwasaki W."/>
        </authorList>
    </citation>
    <scope>NUCLEOTIDE SEQUENCE [LARGE SCALE GENOMIC DNA]</scope>
    <source>
        <strain evidence="1 2">Gela4</strain>
    </source>
</reference>
<dbReference type="KEGG" id="mcg:GL4_2627"/>
<name>A0A0A8K5J7_9HYPH</name>
<protein>
    <submittedName>
        <fullName evidence="1">Uncharacterized protein</fullName>
    </submittedName>
</protein>
<accession>A0A0A8K5J7</accession>
<organism evidence="1 2">
    <name type="scientific">Methyloceanibacter caenitepidi</name>
    <dbReference type="NCBI Taxonomy" id="1384459"/>
    <lineage>
        <taxon>Bacteria</taxon>
        <taxon>Pseudomonadati</taxon>
        <taxon>Pseudomonadota</taxon>
        <taxon>Alphaproteobacteria</taxon>
        <taxon>Hyphomicrobiales</taxon>
        <taxon>Hyphomicrobiaceae</taxon>
        <taxon>Methyloceanibacter</taxon>
    </lineage>
</organism>
<sequence length="79" mass="8943">MSLSDPFTRTRTPDYASLVLQACRTTWQVNSFYLVYAHIMRIVAIQQITPLNCNTRIFHSALHNTAVRASRSSTDSPCP</sequence>
<dbReference type="EMBL" id="AP014648">
    <property type="protein sequence ID" value="BAQ18061.1"/>
    <property type="molecule type" value="Genomic_DNA"/>
</dbReference>
<dbReference type="HOGENOM" id="CLU_2601977_0_0_5"/>
<keyword evidence="2" id="KW-1185">Reference proteome</keyword>
<evidence type="ECO:0000313" key="2">
    <source>
        <dbReference type="Proteomes" id="UP000031643"/>
    </source>
</evidence>
<proteinExistence type="predicted"/>
<dbReference type="AlphaFoldDB" id="A0A0A8K5J7"/>
<evidence type="ECO:0000313" key="1">
    <source>
        <dbReference type="EMBL" id="BAQ18061.1"/>
    </source>
</evidence>
<gene>
    <name evidence="1" type="ORF">GL4_2627</name>
</gene>